<dbReference type="Gene3D" id="3.40.630.30">
    <property type="match status" value="1"/>
</dbReference>
<dbReference type="RefSeq" id="WP_069205188.1">
    <property type="nucleotide sequence ID" value="NZ_CP014168.1"/>
</dbReference>
<proteinExistence type="predicted"/>
<dbReference type="InterPro" id="IPR050832">
    <property type="entry name" value="Bact_Acetyltransf"/>
</dbReference>
<dbReference type="PANTHER" id="PTHR43877">
    <property type="entry name" value="AMINOALKYLPHOSPHONATE N-ACETYLTRANSFERASE-RELATED-RELATED"/>
    <property type="match status" value="1"/>
</dbReference>
<evidence type="ECO:0000256" key="2">
    <source>
        <dbReference type="ARBA" id="ARBA00023315"/>
    </source>
</evidence>
<feature type="domain" description="N-acetyltransferase" evidence="3">
    <location>
        <begin position="4"/>
        <end position="156"/>
    </location>
</feature>
<accession>A0A1B3ZB37</accession>
<evidence type="ECO:0000313" key="4">
    <source>
        <dbReference type="EMBL" id="AOH84637.1"/>
    </source>
</evidence>
<sequence>MTRLRMRDATIDDLPAIVAMLADDIKGAAREDASLPLDPGYLAAFAAITANPGMRLVVAEFDGRVVGTAQIAVLPGLSRKGASRGYLEAVRIAGDLRGQGLGAELVNWAVEQCRAAGCGMVQLTTQRDRIDAHRFYERLGWERSHIGYKLHLQGIA</sequence>
<dbReference type="EMBL" id="CP014168">
    <property type="protein sequence ID" value="AOH84637.1"/>
    <property type="molecule type" value="Genomic_DNA"/>
</dbReference>
<dbReference type="InterPro" id="IPR000182">
    <property type="entry name" value="GNAT_dom"/>
</dbReference>
<dbReference type="Pfam" id="PF00583">
    <property type="entry name" value="Acetyltransf_1"/>
    <property type="match status" value="1"/>
</dbReference>
<dbReference type="GO" id="GO:0016747">
    <property type="term" value="F:acyltransferase activity, transferring groups other than amino-acyl groups"/>
    <property type="evidence" value="ECO:0007669"/>
    <property type="project" value="InterPro"/>
</dbReference>
<dbReference type="STRING" id="1560345.AWL63_12325"/>
<dbReference type="AlphaFoldDB" id="A0A1B3ZB37"/>
<dbReference type="InterPro" id="IPR016181">
    <property type="entry name" value="Acyl_CoA_acyltransferase"/>
</dbReference>
<dbReference type="KEGG" id="span:AWL63_12325"/>
<dbReference type="PROSITE" id="PS51186">
    <property type="entry name" value="GNAT"/>
    <property type="match status" value="1"/>
</dbReference>
<organism evidence="4 5">
    <name type="scientific">Sphingomonas panacis</name>
    <dbReference type="NCBI Taxonomy" id="1560345"/>
    <lineage>
        <taxon>Bacteria</taxon>
        <taxon>Pseudomonadati</taxon>
        <taxon>Pseudomonadota</taxon>
        <taxon>Alphaproteobacteria</taxon>
        <taxon>Sphingomonadales</taxon>
        <taxon>Sphingomonadaceae</taxon>
        <taxon>Sphingomonas</taxon>
    </lineage>
</organism>
<reference evidence="4 5" key="1">
    <citation type="submission" date="2016-01" db="EMBL/GenBank/DDBJ databases">
        <title>Complete genome and mega plasmid sequence of Sphingomonas panacis DCY99 elicits systemic resistance in rice to Xanthomonas oryzae.</title>
        <authorList>
            <person name="Kim Y.J."/>
            <person name="Yang D.C."/>
            <person name="Sing P."/>
        </authorList>
    </citation>
    <scope>NUCLEOTIDE SEQUENCE [LARGE SCALE GENOMIC DNA]</scope>
    <source>
        <strain evidence="4 5">DCY99</strain>
    </source>
</reference>
<gene>
    <name evidence="4" type="ORF">AWL63_12325</name>
</gene>
<evidence type="ECO:0000313" key="5">
    <source>
        <dbReference type="Proteomes" id="UP000094256"/>
    </source>
</evidence>
<name>A0A1B3ZB37_9SPHN</name>
<evidence type="ECO:0000259" key="3">
    <source>
        <dbReference type="PROSITE" id="PS51186"/>
    </source>
</evidence>
<evidence type="ECO:0000256" key="1">
    <source>
        <dbReference type="ARBA" id="ARBA00022679"/>
    </source>
</evidence>
<protein>
    <submittedName>
        <fullName evidence="4">GNAT family acetyltransferase</fullName>
    </submittedName>
</protein>
<dbReference type="Proteomes" id="UP000094256">
    <property type="component" value="Chromosome"/>
</dbReference>
<dbReference type="OrthoDB" id="9789603at2"/>
<dbReference type="CDD" id="cd04301">
    <property type="entry name" value="NAT_SF"/>
    <property type="match status" value="1"/>
</dbReference>
<dbReference type="SUPFAM" id="SSF55729">
    <property type="entry name" value="Acyl-CoA N-acyltransferases (Nat)"/>
    <property type="match status" value="1"/>
</dbReference>
<keyword evidence="2" id="KW-0012">Acyltransferase</keyword>
<keyword evidence="5" id="KW-1185">Reference proteome</keyword>
<keyword evidence="1 4" id="KW-0808">Transferase</keyword>